<feature type="domain" description="Phytase-like" evidence="1">
    <location>
        <begin position="42"/>
        <end position="374"/>
    </location>
</feature>
<dbReference type="PANTHER" id="PTHR37957:SF1">
    <property type="entry name" value="PHYTASE-LIKE DOMAIN-CONTAINING PROTEIN"/>
    <property type="match status" value="1"/>
</dbReference>
<dbReference type="STRING" id="1247726.MIM_c23540"/>
<dbReference type="Pfam" id="PF13449">
    <property type="entry name" value="Phytase-like"/>
    <property type="match status" value="1"/>
</dbReference>
<dbReference type="PATRIC" id="fig|1247726.3.peg.2585"/>
<protein>
    <submittedName>
        <fullName evidence="2">NHL domain-containing protein</fullName>
    </submittedName>
</protein>
<evidence type="ECO:0000259" key="1">
    <source>
        <dbReference type="Pfam" id="PF13449"/>
    </source>
</evidence>
<keyword evidence="3" id="KW-1185">Reference proteome</keyword>
<evidence type="ECO:0000313" key="2">
    <source>
        <dbReference type="EMBL" id="AHG64428.1"/>
    </source>
</evidence>
<dbReference type="Proteomes" id="UP000019095">
    <property type="component" value="Chromosome"/>
</dbReference>
<dbReference type="RefSeq" id="WP_025373070.1">
    <property type="nucleotide sequence ID" value="NZ_CP003915.1"/>
</dbReference>
<proteinExistence type="predicted"/>
<organism evidence="2 3">
    <name type="scientific">Advenella mimigardefordensis (strain DSM 17166 / LMG 22922 / DPN7)</name>
    <dbReference type="NCBI Taxonomy" id="1247726"/>
    <lineage>
        <taxon>Bacteria</taxon>
        <taxon>Pseudomonadati</taxon>
        <taxon>Pseudomonadota</taxon>
        <taxon>Betaproteobacteria</taxon>
        <taxon>Burkholderiales</taxon>
        <taxon>Alcaligenaceae</taxon>
    </lineage>
</organism>
<dbReference type="OrthoDB" id="384721at2"/>
<name>W0PHJ6_ADVMD</name>
<accession>W0PHJ6</accession>
<dbReference type="EMBL" id="CP003915">
    <property type="protein sequence ID" value="AHG64428.1"/>
    <property type="molecule type" value="Genomic_DNA"/>
</dbReference>
<evidence type="ECO:0000313" key="3">
    <source>
        <dbReference type="Proteomes" id="UP000019095"/>
    </source>
</evidence>
<dbReference type="InterPro" id="IPR027372">
    <property type="entry name" value="Phytase-like_dom"/>
</dbReference>
<dbReference type="SUPFAM" id="SSF101898">
    <property type="entry name" value="NHL repeat"/>
    <property type="match status" value="1"/>
</dbReference>
<dbReference type="HOGENOM" id="CLU_038919_0_0_4"/>
<dbReference type="KEGG" id="amim:MIM_c23540"/>
<dbReference type="eggNOG" id="COG4222">
    <property type="taxonomic scope" value="Bacteria"/>
</dbReference>
<dbReference type="PANTHER" id="PTHR37957">
    <property type="entry name" value="BLR7070 PROTEIN"/>
    <property type="match status" value="1"/>
</dbReference>
<dbReference type="AlphaFoldDB" id="W0PHJ6"/>
<gene>
    <name evidence="2" type="ORF">MIM_c23540</name>
</gene>
<reference evidence="2 3" key="1">
    <citation type="journal article" date="2014" name="Microbiology">
        <title>Unravelling the complete genome sequence of Advenella mimigardefordensis strain DPN7T and novel insights in the catabolism of the xenobiotic polythioester precursor 3,3'-dithiodipropionate.</title>
        <authorList>
            <person name="Wubbeler J.H."/>
            <person name="Hiessl S."/>
            <person name="Schuldes J."/>
            <person name="Thurmer A."/>
            <person name="Daniel R."/>
            <person name="Steinbuchel A."/>
        </authorList>
    </citation>
    <scope>NUCLEOTIDE SEQUENCE [LARGE SCALE GENOMIC DNA]</scope>
    <source>
        <strain evidence="3">DSM 17166 / LMG 22922 / DPN7</strain>
    </source>
</reference>
<sequence length="410" mass="44408">MSSVAIAQTGGLAIGTKGSALPYQVIEKIGDVEIRHGGYGSSAFRDPGHPDRFYAMTDRGPNADGPTKDSKVFPVPAFTPSIGHFAIESNGSIKLLENIPMRRPDGTLLTGLPNPKGLGSTGETALDLAGKVLSPDPYGIDSEGLAVAPDGSFWVSDEYGPHIVHFSAKGIELERISPVGVDTKGRKLPAVLARRTPNRGMEGLTITPDGKTLVGTMQSTLSNPDKKSVVNKTLVRIVSFDLESGKTKQYVYRQNRNHFSNSEILALDNHRFLIDERDSEFPGVKDNVQKHVYLIDLRNATDVSGDVTAPSGMLVNGKTLEQNSWQELEQAGIKPVAKSLVIDMVKEHNYPHEKFEGMWLLDDKHLAVINDDDFGIINQDGKVTKKILPATGKVDANTVYVYPLSAPAAN</sequence>